<name>A0A0G9K5D6_9BACT</name>
<feature type="transmembrane region" description="Helical" evidence="12">
    <location>
        <begin position="135"/>
        <end position="156"/>
    </location>
</feature>
<proteinExistence type="inferred from homology"/>
<dbReference type="Proteomes" id="UP000035514">
    <property type="component" value="Unassembled WGS sequence"/>
</dbReference>
<dbReference type="InterPro" id="IPR006371">
    <property type="entry name" value="Polyprenyltransferase_UbiA-li"/>
</dbReference>
<evidence type="ECO:0000256" key="7">
    <source>
        <dbReference type="ARBA" id="ARBA00022688"/>
    </source>
</evidence>
<keyword evidence="5" id="KW-0997">Cell inner membrane</keyword>
<comment type="caution">
    <text evidence="13">The sequence shown here is derived from an EMBL/GenBank/DDBJ whole genome shotgun (WGS) entry which is preliminary data.</text>
</comment>
<feature type="transmembrane region" description="Helical" evidence="12">
    <location>
        <begin position="162"/>
        <end position="182"/>
    </location>
</feature>
<evidence type="ECO:0000256" key="4">
    <source>
        <dbReference type="ARBA" id="ARBA00022475"/>
    </source>
</evidence>
<evidence type="ECO:0000313" key="13">
    <source>
        <dbReference type="EMBL" id="KLE01764.1"/>
    </source>
</evidence>
<dbReference type="InterPro" id="IPR044878">
    <property type="entry name" value="UbiA_sf"/>
</dbReference>
<dbReference type="PANTHER" id="PTHR11048:SF28">
    <property type="entry name" value="4-HYDROXYBENZOATE POLYPRENYLTRANSFERASE, MITOCHONDRIAL"/>
    <property type="match status" value="1"/>
</dbReference>
<comment type="similarity">
    <text evidence="3">Belongs to the UbiA prenyltransferase family.</text>
</comment>
<keyword evidence="4" id="KW-1003">Cell membrane</keyword>
<comment type="cofactor">
    <cofactor evidence="1">
        <name>Mg(2+)</name>
        <dbReference type="ChEBI" id="CHEBI:18420"/>
    </cofactor>
</comment>
<dbReference type="InterPro" id="IPR000537">
    <property type="entry name" value="UbiA_prenyltransferase"/>
</dbReference>
<dbReference type="FunFam" id="1.20.120.1780:FF:000001">
    <property type="entry name" value="4-hydroxybenzoate octaprenyltransferase"/>
    <property type="match status" value="1"/>
</dbReference>
<feature type="transmembrane region" description="Helical" evidence="12">
    <location>
        <begin position="263"/>
        <end position="281"/>
    </location>
</feature>
<accession>A0A0G9K5D6</accession>
<dbReference type="RefSeq" id="WP_046996238.1">
    <property type="nucleotide sequence ID" value="NZ_JAIQ01000055.1"/>
</dbReference>
<keyword evidence="6 13" id="KW-0808">Transferase</keyword>
<dbReference type="PATRIC" id="fig|1447256.3.peg.443"/>
<dbReference type="AlphaFoldDB" id="A0A0G9K5D6"/>
<dbReference type="Gene3D" id="1.10.357.140">
    <property type="entry name" value="UbiA prenyltransferase"/>
    <property type="match status" value="1"/>
</dbReference>
<evidence type="ECO:0000313" key="14">
    <source>
        <dbReference type="Proteomes" id="UP000035514"/>
    </source>
</evidence>
<keyword evidence="9 12" id="KW-1133">Transmembrane helix</keyword>
<dbReference type="GO" id="GO:0006744">
    <property type="term" value="P:ubiquinone biosynthetic process"/>
    <property type="evidence" value="ECO:0007669"/>
    <property type="project" value="UniProtKB-KW"/>
</dbReference>
<evidence type="ECO:0000256" key="1">
    <source>
        <dbReference type="ARBA" id="ARBA00001946"/>
    </source>
</evidence>
<dbReference type="GO" id="GO:0005886">
    <property type="term" value="C:plasma membrane"/>
    <property type="evidence" value="ECO:0007669"/>
    <property type="project" value="TreeGrafter"/>
</dbReference>
<evidence type="ECO:0000256" key="11">
    <source>
        <dbReference type="ARBA" id="ARBA00034524"/>
    </source>
</evidence>
<dbReference type="PANTHER" id="PTHR11048">
    <property type="entry name" value="PRENYLTRANSFERASES"/>
    <property type="match status" value="1"/>
</dbReference>
<feature type="transmembrane region" description="Helical" evidence="12">
    <location>
        <begin position="86"/>
        <end position="106"/>
    </location>
</feature>
<dbReference type="NCBIfam" id="TIGR01475">
    <property type="entry name" value="ubiA_other"/>
    <property type="match status" value="1"/>
</dbReference>
<dbReference type="EMBL" id="JAIQ01000055">
    <property type="protein sequence ID" value="KLE01764.1"/>
    <property type="molecule type" value="Genomic_DNA"/>
</dbReference>
<evidence type="ECO:0000256" key="6">
    <source>
        <dbReference type="ARBA" id="ARBA00022679"/>
    </source>
</evidence>
<protein>
    <recommendedName>
        <fullName evidence="11">4-hydroxybenzoate polyprenyltransferase</fullName>
        <ecNumber evidence="11">2.5.1.39</ecNumber>
    </recommendedName>
</protein>
<keyword evidence="10 12" id="KW-0472">Membrane</keyword>
<evidence type="ECO:0000256" key="12">
    <source>
        <dbReference type="SAM" id="Phobius"/>
    </source>
</evidence>
<evidence type="ECO:0000256" key="9">
    <source>
        <dbReference type="ARBA" id="ARBA00022989"/>
    </source>
</evidence>
<evidence type="ECO:0000256" key="3">
    <source>
        <dbReference type="ARBA" id="ARBA00005985"/>
    </source>
</evidence>
<dbReference type="EC" id="2.5.1.39" evidence="11"/>
<dbReference type="GO" id="GO:0008412">
    <property type="term" value="F:4-hydroxybenzoate polyprenyltransferase activity"/>
    <property type="evidence" value="ECO:0007669"/>
    <property type="project" value="UniProtKB-EC"/>
</dbReference>
<keyword evidence="7" id="KW-0831">Ubiquinone biosynthesis</keyword>
<evidence type="ECO:0000256" key="2">
    <source>
        <dbReference type="ARBA" id="ARBA00004141"/>
    </source>
</evidence>
<keyword evidence="8 12" id="KW-0812">Transmembrane</keyword>
<dbReference type="Pfam" id="PF01040">
    <property type="entry name" value="UbiA"/>
    <property type="match status" value="1"/>
</dbReference>
<evidence type="ECO:0000256" key="8">
    <source>
        <dbReference type="ARBA" id="ARBA00022692"/>
    </source>
</evidence>
<sequence length="286" mass="32467">MKKLMKKLNDFSELVMFQHSIFALPFIFIAMVVAANGWFGFKLLILGVLAAVTARNFAMGFNRYMDRDIDALNPRTINRPNVDGRISANAMFIFVVVNALLFILVAYFVNDLAFILSLPILIIIGSYSYFKRFSYLAHIILGISLALAPIAGVVAVSENIPLWVIFLSIGVMFWVAGFDLLYSLQDIEVDKKLGLHSVPSVFGVEKTMLFSKVFHALTVIFWLLFVIYSNSSYFAYLAVIISTLMLSYEHYLVNKDFKKIDRAFFTVNGYLGIVFFLLIVLDNIFF</sequence>
<organism evidence="13 14">
    <name type="scientific">Aliarcobacter butzleri L348</name>
    <dbReference type="NCBI Taxonomy" id="1447256"/>
    <lineage>
        <taxon>Bacteria</taxon>
        <taxon>Pseudomonadati</taxon>
        <taxon>Campylobacterota</taxon>
        <taxon>Epsilonproteobacteria</taxon>
        <taxon>Campylobacterales</taxon>
        <taxon>Arcobacteraceae</taxon>
        <taxon>Aliarcobacter</taxon>
    </lineage>
</organism>
<feature type="transmembrane region" description="Helical" evidence="12">
    <location>
        <begin position="112"/>
        <end position="130"/>
    </location>
</feature>
<feature type="transmembrane region" description="Helical" evidence="12">
    <location>
        <begin position="21"/>
        <end position="39"/>
    </location>
</feature>
<evidence type="ECO:0000256" key="10">
    <source>
        <dbReference type="ARBA" id="ARBA00023136"/>
    </source>
</evidence>
<feature type="transmembrane region" description="Helical" evidence="12">
    <location>
        <begin position="45"/>
        <end position="65"/>
    </location>
</feature>
<comment type="subcellular location">
    <subcellularLocation>
        <location evidence="2">Membrane</location>
        <topology evidence="2">Multi-pass membrane protein</topology>
    </subcellularLocation>
</comment>
<evidence type="ECO:0000256" key="5">
    <source>
        <dbReference type="ARBA" id="ARBA00022519"/>
    </source>
</evidence>
<dbReference type="Gene3D" id="1.20.120.1780">
    <property type="entry name" value="UbiA prenyltransferase"/>
    <property type="match status" value="1"/>
</dbReference>
<dbReference type="NCBIfam" id="NF009515">
    <property type="entry name" value="PRK12874.1"/>
    <property type="match status" value="1"/>
</dbReference>
<dbReference type="InterPro" id="IPR039653">
    <property type="entry name" value="Prenyltransferase"/>
</dbReference>
<gene>
    <name evidence="13" type="primary">ubiA</name>
    <name evidence="13" type="ORF">AA20_02305</name>
</gene>
<reference evidence="13 14" key="1">
    <citation type="submission" date="2014-01" db="EMBL/GenBank/DDBJ databases">
        <title>Development of a Comparative Genomic Fingerprinting Assay for High Resolution Genotyping of Arcobacter butzleri.</title>
        <authorList>
            <person name="Webb A.L."/>
            <person name="Inglis G.D."/>
            <person name="Kruczkiewicz P."/>
            <person name="Selinger L.B."/>
            <person name="Taboada E.N."/>
        </authorList>
    </citation>
    <scope>NUCLEOTIDE SEQUENCE [LARGE SCALE GENOMIC DNA]</scope>
    <source>
        <strain evidence="13 14">L348</strain>
    </source>
</reference>
<dbReference type="NCBIfam" id="NF041585">
    <property type="entry name" value="MqnP_Cj_Hp"/>
    <property type="match status" value="1"/>
</dbReference>
<dbReference type="FunFam" id="1.10.357.140:FF:000008">
    <property type="entry name" value="4-hydroxybenzoate octaprenyltransferase"/>
    <property type="match status" value="1"/>
</dbReference>
<dbReference type="CDD" id="cd13959">
    <property type="entry name" value="PT_UbiA_COQ2"/>
    <property type="match status" value="1"/>
</dbReference>